<keyword evidence="2" id="KW-0472">Membrane</keyword>
<dbReference type="Gene3D" id="3.40.50.12580">
    <property type="match status" value="1"/>
</dbReference>
<feature type="region of interest" description="Disordered" evidence="1">
    <location>
        <begin position="655"/>
        <end position="711"/>
    </location>
</feature>
<reference evidence="3 4" key="1">
    <citation type="submission" date="2018-08" db="EMBL/GenBank/DDBJ databases">
        <title>Sequencing the genomes of 1000 actinobacteria strains.</title>
        <authorList>
            <person name="Klenk H.-P."/>
        </authorList>
    </citation>
    <scope>NUCLEOTIDE SEQUENCE [LARGE SCALE GENOMIC DNA]</scope>
    <source>
        <strain evidence="3 4">DSM 22891</strain>
    </source>
</reference>
<keyword evidence="2" id="KW-0812">Transmembrane</keyword>
<comment type="caution">
    <text evidence="3">The sequence shown here is derived from an EMBL/GenBank/DDBJ whole genome shotgun (WGS) entry which is preliminary data.</text>
</comment>
<protein>
    <submittedName>
        <fullName evidence="3">CDP-glycerol glycerophosphotransferase (TagB/SpsB family)</fullName>
    </submittedName>
</protein>
<feature type="compositionally biased region" description="Low complexity" evidence="1">
    <location>
        <begin position="681"/>
        <end position="695"/>
    </location>
</feature>
<evidence type="ECO:0000256" key="1">
    <source>
        <dbReference type="SAM" id="MobiDB-lite"/>
    </source>
</evidence>
<dbReference type="InterPro" id="IPR043148">
    <property type="entry name" value="TagF_C"/>
</dbReference>
<keyword evidence="3" id="KW-0808">Transferase</keyword>
<evidence type="ECO:0000313" key="3">
    <source>
        <dbReference type="EMBL" id="REF35077.1"/>
    </source>
</evidence>
<feature type="transmembrane region" description="Helical" evidence="2">
    <location>
        <begin position="67"/>
        <end position="86"/>
    </location>
</feature>
<dbReference type="GO" id="GO:0016740">
    <property type="term" value="F:transferase activity"/>
    <property type="evidence" value="ECO:0007669"/>
    <property type="project" value="UniProtKB-KW"/>
</dbReference>
<name>A0A3D9V0M8_THECX</name>
<dbReference type="AlphaFoldDB" id="A0A3D9V0M8"/>
<feature type="transmembrane region" description="Helical" evidence="2">
    <location>
        <begin position="180"/>
        <end position="200"/>
    </location>
</feature>
<sequence>MLRLLARRWSLVAVLAALGLSYSTLVVAAVLANPLAFGVGVVFASMLDMLVERRFRPIVALLRRAQFGISHRAFGQIFLLLLLVAITDANREMSRVELLVISLVALAVPVCRIGYLSLLTLAQRRILPPVEVRNVDLPENLHPPALPRILSQHAATRLLALGLLPVLAGAYSVHHNSFRAFGVVVALYVAIVGVASLFLLRHLVLLSRRHTRQEILDGVSAALRAYRPEVVLYFSGSASSVYQIDMWIKTLERMPRPSMILVRQRHAIQNMARTRLPVVCIPSSVDLMNFALPDARIALYVANVGNNIHFLREPRIKHVFIGHGDSDKVASFNPFSKVYDQIWVAGPAGRDRYARARVGVRDEAIVEVGRPQLDVLQRWTGSVPTPTPTRPLTVLYVPTWEGWTDDDFQTSLTAMGPVLVRRLLELPVPIRLIYKPHPLTGTRDRKAARVDEQIRAMIEEATRGQDPVPAELQDRLDAIEELLAQPTLDVAEAELLQEEWHATYHQAHAGRHVVVDGRLPTLFDCFNAADVMIADVSSVVSDFLATGKPLVVANPKGLSEDEFRAEFPSSASAYLLHPDADIAPVIESILNGDPLAEERAKARSYLLGPDEPPAQERWNAAAEALIAAATREWSGEHGAGPRWEEVERRLKDGRAPVGLSLAAPDTGDLSDDEAEPDEANGLEANGLGEEGNGALPTSALGRRGTSDAGDV</sequence>
<gene>
    <name evidence="3" type="ORF">DFJ64_0448</name>
</gene>
<keyword evidence="4" id="KW-1185">Reference proteome</keyword>
<keyword evidence="2" id="KW-1133">Transmembrane helix</keyword>
<dbReference type="Proteomes" id="UP000256485">
    <property type="component" value="Unassembled WGS sequence"/>
</dbReference>
<accession>A0A3D9V0M8</accession>
<evidence type="ECO:0000256" key="2">
    <source>
        <dbReference type="SAM" id="Phobius"/>
    </source>
</evidence>
<dbReference type="EMBL" id="QTUC01000001">
    <property type="protein sequence ID" value="REF35077.1"/>
    <property type="molecule type" value="Genomic_DNA"/>
</dbReference>
<feature type="transmembrane region" description="Helical" evidence="2">
    <location>
        <begin position="98"/>
        <end position="118"/>
    </location>
</feature>
<feature type="compositionally biased region" description="Acidic residues" evidence="1">
    <location>
        <begin position="668"/>
        <end position="680"/>
    </location>
</feature>
<proteinExistence type="predicted"/>
<evidence type="ECO:0000313" key="4">
    <source>
        <dbReference type="Proteomes" id="UP000256485"/>
    </source>
</evidence>
<organism evidence="3 4">
    <name type="scientific">Thermasporomyces composti</name>
    <dbReference type="NCBI Taxonomy" id="696763"/>
    <lineage>
        <taxon>Bacteria</taxon>
        <taxon>Bacillati</taxon>
        <taxon>Actinomycetota</taxon>
        <taxon>Actinomycetes</taxon>
        <taxon>Propionibacteriales</taxon>
        <taxon>Nocardioidaceae</taxon>
        <taxon>Thermasporomyces</taxon>
    </lineage>
</organism>